<keyword evidence="2" id="KW-1185">Reference proteome</keyword>
<protein>
    <submittedName>
        <fullName evidence="1">Uncharacterized protein</fullName>
    </submittedName>
</protein>
<name>A0AAV4BIS9_9GAST</name>
<sequence length="86" mass="9377">MILIFWDFRTSVGQNQKVGSKCEQSGLIWSASPAALNSHSCSRLPDQDREPSLIRAVGVSSVGWTTSDKFVECLKCGLASFVKPCL</sequence>
<gene>
    <name evidence="1" type="ORF">PoB_004651900</name>
</gene>
<dbReference type="Proteomes" id="UP000735302">
    <property type="component" value="Unassembled WGS sequence"/>
</dbReference>
<organism evidence="1 2">
    <name type="scientific">Plakobranchus ocellatus</name>
    <dbReference type="NCBI Taxonomy" id="259542"/>
    <lineage>
        <taxon>Eukaryota</taxon>
        <taxon>Metazoa</taxon>
        <taxon>Spiralia</taxon>
        <taxon>Lophotrochozoa</taxon>
        <taxon>Mollusca</taxon>
        <taxon>Gastropoda</taxon>
        <taxon>Heterobranchia</taxon>
        <taxon>Euthyneura</taxon>
        <taxon>Panpulmonata</taxon>
        <taxon>Sacoglossa</taxon>
        <taxon>Placobranchoidea</taxon>
        <taxon>Plakobranchidae</taxon>
        <taxon>Plakobranchus</taxon>
    </lineage>
</organism>
<evidence type="ECO:0000313" key="1">
    <source>
        <dbReference type="EMBL" id="GFO20014.1"/>
    </source>
</evidence>
<dbReference type="EMBL" id="BLXT01005122">
    <property type="protein sequence ID" value="GFO20014.1"/>
    <property type="molecule type" value="Genomic_DNA"/>
</dbReference>
<reference evidence="1 2" key="1">
    <citation type="journal article" date="2021" name="Elife">
        <title>Chloroplast acquisition without the gene transfer in kleptoplastic sea slugs, Plakobranchus ocellatus.</title>
        <authorList>
            <person name="Maeda T."/>
            <person name="Takahashi S."/>
            <person name="Yoshida T."/>
            <person name="Shimamura S."/>
            <person name="Takaki Y."/>
            <person name="Nagai Y."/>
            <person name="Toyoda A."/>
            <person name="Suzuki Y."/>
            <person name="Arimoto A."/>
            <person name="Ishii H."/>
            <person name="Satoh N."/>
            <person name="Nishiyama T."/>
            <person name="Hasebe M."/>
            <person name="Maruyama T."/>
            <person name="Minagawa J."/>
            <person name="Obokata J."/>
            <person name="Shigenobu S."/>
        </authorList>
    </citation>
    <scope>NUCLEOTIDE SEQUENCE [LARGE SCALE GENOMIC DNA]</scope>
</reference>
<evidence type="ECO:0000313" key="2">
    <source>
        <dbReference type="Proteomes" id="UP000735302"/>
    </source>
</evidence>
<accession>A0AAV4BIS9</accession>
<proteinExistence type="predicted"/>
<comment type="caution">
    <text evidence="1">The sequence shown here is derived from an EMBL/GenBank/DDBJ whole genome shotgun (WGS) entry which is preliminary data.</text>
</comment>
<dbReference type="AlphaFoldDB" id="A0AAV4BIS9"/>